<keyword evidence="2" id="KW-0328">Glycosyltransferase</keyword>
<dbReference type="Gene3D" id="3.40.50.2000">
    <property type="entry name" value="Glycogen Phosphorylase B"/>
    <property type="match status" value="2"/>
</dbReference>
<proteinExistence type="predicted"/>
<accession>A0ABV7SY00</accession>
<dbReference type="GO" id="GO:0016757">
    <property type="term" value="F:glycosyltransferase activity"/>
    <property type="evidence" value="ECO:0007669"/>
    <property type="project" value="UniProtKB-KW"/>
</dbReference>
<organism evidence="2 3">
    <name type="scientific">Sphingomonas hylomeconis</name>
    <dbReference type="NCBI Taxonomy" id="1395958"/>
    <lineage>
        <taxon>Bacteria</taxon>
        <taxon>Pseudomonadati</taxon>
        <taxon>Pseudomonadota</taxon>
        <taxon>Alphaproteobacteria</taxon>
        <taxon>Sphingomonadales</taxon>
        <taxon>Sphingomonadaceae</taxon>
        <taxon>Sphingomonas</taxon>
    </lineage>
</organism>
<dbReference type="Pfam" id="PF13439">
    <property type="entry name" value="Glyco_transf_4"/>
    <property type="match status" value="1"/>
</dbReference>
<reference evidence="3" key="1">
    <citation type="journal article" date="2019" name="Int. J. Syst. Evol. Microbiol.">
        <title>The Global Catalogue of Microorganisms (GCM) 10K type strain sequencing project: providing services to taxonomists for standard genome sequencing and annotation.</title>
        <authorList>
            <consortium name="The Broad Institute Genomics Platform"/>
            <consortium name="The Broad Institute Genome Sequencing Center for Infectious Disease"/>
            <person name="Wu L."/>
            <person name="Ma J."/>
        </authorList>
    </citation>
    <scope>NUCLEOTIDE SEQUENCE [LARGE SCALE GENOMIC DNA]</scope>
    <source>
        <strain evidence="3">KCTC 42739</strain>
    </source>
</reference>
<evidence type="ECO:0000313" key="2">
    <source>
        <dbReference type="EMBL" id="MFC3581894.1"/>
    </source>
</evidence>
<sequence>MVTGGRERIVADLCRDAAAQGIAPYVVAYDPVTGPARQIQLFDTPFQAIDRRAPAFVPKLRAWLCANRIDVLHAQGHVAAALARPALGTVPMIATLHMALGSGWRWALPIARGLRAAHAVTAVSHDLAARFRPLARRPIVVIPTGVDLKRFPPAGPRSAGGPFTIGIAARLHPIKRHEDAIGALRLLHERGIHCRLSIAGQGPRAAALAALAAGLDVVFAGDVADMPAWLAGLDAFLLVSDHEGTPAALLEAMASALPCIASNVGGIPTLVGDAALLVPPRAPRRIADALAGLILQPALRLHLGTAARARALDHSLHDQNFAYANLYRASAWSSDTHLNIRQSRDR</sequence>
<gene>
    <name evidence="2" type="ORF">ACFONA_17120</name>
</gene>
<dbReference type="RefSeq" id="WP_261294684.1">
    <property type="nucleotide sequence ID" value="NZ_JANQBK010000009.1"/>
</dbReference>
<keyword evidence="2" id="KW-0808">Transferase</keyword>
<dbReference type="PANTHER" id="PTHR12526">
    <property type="entry name" value="GLYCOSYLTRANSFERASE"/>
    <property type="match status" value="1"/>
</dbReference>
<comment type="caution">
    <text evidence="2">The sequence shown here is derived from an EMBL/GenBank/DDBJ whole genome shotgun (WGS) entry which is preliminary data.</text>
</comment>
<feature type="domain" description="Glycosyltransferase subfamily 4-like N-terminal" evidence="1">
    <location>
        <begin position="4"/>
        <end position="150"/>
    </location>
</feature>
<dbReference type="Pfam" id="PF13692">
    <property type="entry name" value="Glyco_trans_1_4"/>
    <property type="match status" value="1"/>
</dbReference>
<dbReference type="EC" id="2.4.-.-" evidence="2"/>
<name>A0ABV7SY00_9SPHN</name>
<dbReference type="Proteomes" id="UP001595713">
    <property type="component" value="Unassembled WGS sequence"/>
</dbReference>
<protein>
    <submittedName>
        <fullName evidence="2">Glycosyltransferase family 4 protein</fullName>
        <ecNumber evidence="2">2.4.-.-</ecNumber>
    </submittedName>
</protein>
<dbReference type="CDD" id="cd03801">
    <property type="entry name" value="GT4_PimA-like"/>
    <property type="match status" value="1"/>
</dbReference>
<evidence type="ECO:0000313" key="3">
    <source>
        <dbReference type="Proteomes" id="UP001595713"/>
    </source>
</evidence>
<dbReference type="EMBL" id="JBHRXP010000009">
    <property type="protein sequence ID" value="MFC3581894.1"/>
    <property type="molecule type" value="Genomic_DNA"/>
</dbReference>
<evidence type="ECO:0000259" key="1">
    <source>
        <dbReference type="Pfam" id="PF13439"/>
    </source>
</evidence>
<dbReference type="InterPro" id="IPR028098">
    <property type="entry name" value="Glyco_trans_4-like_N"/>
</dbReference>
<dbReference type="SUPFAM" id="SSF53756">
    <property type="entry name" value="UDP-Glycosyltransferase/glycogen phosphorylase"/>
    <property type="match status" value="1"/>
</dbReference>
<keyword evidence="3" id="KW-1185">Reference proteome</keyword>